<evidence type="ECO:0000256" key="7">
    <source>
        <dbReference type="SAM" id="MobiDB-lite"/>
    </source>
</evidence>
<evidence type="ECO:0000256" key="1">
    <source>
        <dbReference type="ARBA" id="ARBA00004123"/>
    </source>
</evidence>
<dbReference type="PANTHER" id="PTHR15492:SF1">
    <property type="entry name" value="CYCLIN-D1-BINDING PROTEIN 1"/>
    <property type="match status" value="1"/>
</dbReference>
<dbReference type="PANTHER" id="PTHR15492">
    <property type="entry name" value="CYCLIN D1-BINDING PROTEIN 1"/>
    <property type="match status" value="1"/>
</dbReference>
<accession>A0A1Q3C5L0</accession>
<gene>
    <name evidence="10" type="ORF">CFOL_v3_19016</name>
</gene>
<dbReference type="STRING" id="3775.A0A1Q3C5L0"/>
<organism evidence="10 11">
    <name type="scientific">Cephalotus follicularis</name>
    <name type="common">Albany pitcher plant</name>
    <dbReference type="NCBI Taxonomy" id="3775"/>
    <lineage>
        <taxon>Eukaryota</taxon>
        <taxon>Viridiplantae</taxon>
        <taxon>Streptophyta</taxon>
        <taxon>Embryophyta</taxon>
        <taxon>Tracheophyta</taxon>
        <taxon>Spermatophyta</taxon>
        <taxon>Magnoliopsida</taxon>
        <taxon>eudicotyledons</taxon>
        <taxon>Gunneridae</taxon>
        <taxon>Pentapetalae</taxon>
        <taxon>rosids</taxon>
        <taxon>fabids</taxon>
        <taxon>Oxalidales</taxon>
        <taxon>Cephalotaceae</taxon>
        <taxon>Cephalotus</taxon>
    </lineage>
</organism>
<dbReference type="InterPro" id="IPR026907">
    <property type="entry name" value="GCIP-like"/>
</dbReference>
<feature type="domain" description="Cyclin-D1-binding protein 1-like C-terminal" evidence="9">
    <location>
        <begin position="211"/>
        <end position="315"/>
    </location>
</feature>
<dbReference type="Gene3D" id="1.20.1410.10">
    <property type="entry name" value="I/LWEQ domain"/>
    <property type="match status" value="1"/>
</dbReference>
<dbReference type="Pfam" id="PF13324">
    <property type="entry name" value="GCIP_N"/>
    <property type="match status" value="1"/>
</dbReference>
<dbReference type="EMBL" id="BDDD01001381">
    <property type="protein sequence ID" value="GAV75537.1"/>
    <property type="molecule type" value="Genomic_DNA"/>
</dbReference>
<evidence type="ECO:0000256" key="6">
    <source>
        <dbReference type="ARBA" id="ARBA00023306"/>
    </source>
</evidence>
<feature type="region of interest" description="Disordered" evidence="7">
    <location>
        <begin position="183"/>
        <end position="216"/>
    </location>
</feature>
<dbReference type="AlphaFoldDB" id="A0A1Q3C5L0"/>
<dbReference type="GO" id="GO:0005634">
    <property type="term" value="C:nucleus"/>
    <property type="evidence" value="ECO:0007669"/>
    <property type="project" value="UniProtKB-SubCell"/>
</dbReference>
<evidence type="ECO:0000256" key="4">
    <source>
        <dbReference type="ARBA" id="ARBA00022490"/>
    </source>
</evidence>
<protein>
    <submittedName>
        <fullName evidence="10">GCIP domain-containing protein</fullName>
    </submittedName>
</protein>
<dbReference type="InterPro" id="IPR049318">
    <property type="entry name" value="GCIP_C"/>
</dbReference>
<comment type="similarity">
    <text evidence="3">Belongs to the CCNDBP1 family.</text>
</comment>
<sequence length="366" mass="39926">MGKAEKQHLSQVLNSHLNTIHDTFQILDQTPPPNLKKVNWNEVIQMGDQVSKQATIAGMLWTGEVPEAKAIEENIESYFNMLQGFLLLSHGSTVGAGPTLSSNIHGSIKQVVNSSFKLLKESVSLYGSRNKDKTLSIPHLVGAVWEACTALKKVPSTNITAIGRAMTQVAVSVKDVLREMKELKPCSSRPGEEASNDVSVKAESGPHDYDDDDTNEDDLGNVLSAEEMIVAQSAIGVVSETLVVIKELIRTITGMLKLENPDNSSSFVDSLEKLLKLCQGIGEQIDELGACVYPEQDIPAMKAASEKILKITREIQVEVESFNGSSDAFHQSCSSLRSSLKQMDFELDRSSTTDLVTQMDNVAFSN</sequence>
<keyword evidence="4" id="KW-0963">Cytoplasm</keyword>
<keyword evidence="6" id="KW-0131">Cell cycle</keyword>
<keyword evidence="5" id="KW-0539">Nucleus</keyword>
<name>A0A1Q3C5L0_CEPFO</name>
<dbReference type="Gene3D" id="1.20.1420.10">
    <property type="entry name" value="Talin, central domain"/>
    <property type="match status" value="1"/>
</dbReference>
<evidence type="ECO:0000313" key="11">
    <source>
        <dbReference type="Proteomes" id="UP000187406"/>
    </source>
</evidence>
<evidence type="ECO:0000313" key="10">
    <source>
        <dbReference type="EMBL" id="GAV75537.1"/>
    </source>
</evidence>
<dbReference type="Pfam" id="PF20936">
    <property type="entry name" value="GCIP_C"/>
    <property type="match status" value="1"/>
</dbReference>
<comment type="caution">
    <text evidence="10">The sequence shown here is derived from an EMBL/GenBank/DDBJ whole genome shotgun (WGS) entry which is preliminary data.</text>
</comment>
<feature type="domain" description="Cyclin-D1-binding protein 1-like N-terminal" evidence="8">
    <location>
        <begin position="42"/>
        <end position="185"/>
    </location>
</feature>
<evidence type="ECO:0000256" key="2">
    <source>
        <dbReference type="ARBA" id="ARBA00004496"/>
    </source>
</evidence>
<evidence type="ECO:0000259" key="9">
    <source>
        <dbReference type="Pfam" id="PF20936"/>
    </source>
</evidence>
<keyword evidence="11" id="KW-1185">Reference proteome</keyword>
<dbReference type="GO" id="GO:0005737">
    <property type="term" value="C:cytoplasm"/>
    <property type="evidence" value="ECO:0007669"/>
    <property type="project" value="UniProtKB-SubCell"/>
</dbReference>
<dbReference type="InParanoid" id="A0A1Q3C5L0"/>
<evidence type="ECO:0000256" key="3">
    <source>
        <dbReference type="ARBA" id="ARBA00008940"/>
    </source>
</evidence>
<proteinExistence type="inferred from homology"/>
<evidence type="ECO:0000259" key="8">
    <source>
        <dbReference type="Pfam" id="PF13324"/>
    </source>
</evidence>
<dbReference type="FunCoup" id="A0A1Q3C5L0">
    <property type="interactions" value="712"/>
</dbReference>
<reference evidence="11" key="1">
    <citation type="submission" date="2016-04" db="EMBL/GenBank/DDBJ databases">
        <title>Cephalotus genome sequencing.</title>
        <authorList>
            <person name="Fukushima K."/>
            <person name="Hasebe M."/>
            <person name="Fang X."/>
        </authorList>
    </citation>
    <scope>NUCLEOTIDE SEQUENCE [LARGE SCALE GENOMIC DNA]</scope>
    <source>
        <strain evidence="11">cv. St1</strain>
    </source>
</reference>
<dbReference type="Proteomes" id="UP000187406">
    <property type="component" value="Unassembled WGS sequence"/>
</dbReference>
<comment type="subcellular location">
    <subcellularLocation>
        <location evidence="2">Cytoplasm</location>
    </subcellularLocation>
    <subcellularLocation>
        <location evidence="1">Nucleus</location>
    </subcellularLocation>
</comment>
<evidence type="ECO:0000256" key="5">
    <source>
        <dbReference type="ARBA" id="ARBA00023242"/>
    </source>
</evidence>
<dbReference type="InterPro" id="IPR049317">
    <property type="entry name" value="GCIP-like_N"/>
</dbReference>
<dbReference type="OrthoDB" id="41588at2759"/>